<reference evidence="2" key="1">
    <citation type="journal article" date="2019" name="Int. J. Syst. Evol. Microbiol.">
        <title>The Global Catalogue of Microorganisms (GCM) 10K type strain sequencing project: providing services to taxonomists for standard genome sequencing and annotation.</title>
        <authorList>
            <consortium name="The Broad Institute Genomics Platform"/>
            <consortium name="The Broad Institute Genome Sequencing Center for Infectious Disease"/>
            <person name="Wu L."/>
            <person name="Ma J."/>
        </authorList>
    </citation>
    <scope>NUCLEOTIDE SEQUENCE [LARGE SCALE GENOMIC DNA]</scope>
    <source>
        <strain evidence="2">JCM 16545</strain>
    </source>
</reference>
<evidence type="ECO:0008006" key="3">
    <source>
        <dbReference type="Google" id="ProtNLM"/>
    </source>
</evidence>
<protein>
    <recommendedName>
        <fullName evidence="3">DUF3352 domain-containing protein</fullName>
    </recommendedName>
</protein>
<evidence type="ECO:0000313" key="1">
    <source>
        <dbReference type="EMBL" id="MFD2277069.1"/>
    </source>
</evidence>
<organism evidence="1 2">
    <name type="scientific">Rubritalea spongiae</name>
    <dbReference type="NCBI Taxonomy" id="430797"/>
    <lineage>
        <taxon>Bacteria</taxon>
        <taxon>Pseudomonadati</taxon>
        <taxon>Verrucomicrobiota</taxon>
        <taxon>Verrucomicrobiia</taxon>
        <taxon>Verrucomicrobiales</taxon>
        <taxon>Rubritaleaceae</taxon>
        <taxon>Rubritalea</taxon>
    </lineage>
</organism>
<sequence length="732" mass="81270">MKSPYYFVLPLVASAAFLPSCKKSNDHVDGDVVGQAVEVLEEKVHEEEKVDHLKKLAEKAGFAVNLPKDTSAFWTLYDGAGLLEKLRNSSVGKYLNTLAEQDGESLDDLFEDPDFAKFMEVAGEELFFAVGTGAPDQTGHLLEVSALSNYHQMRSMVELLGASLGEGNEESYDIDTNYIDEWLKDPRMLELFEQFSMPPMYFGFKLSDEEKRKAYLNQIKSSAQMLVEMQSEGEVVFETVESEVYSGLAVRGEKFAEMLKGEEGAEMRATLSEDAYTSFIKSAEEKDVVALIAEKGDYLVFFIGSAEEEFKFAESAEESVLAHDEMASVQQYSDKDLISLIFMEEALGESFIDNQSGMQDMALGVLDGLKETDAFGDTRVLEGLLADLIDREKAYYETYEAGLSTMAVFHEEGIKAESFYTGNYPELDLEAKRKLSKVGDGDGVLFSANWVNNPAQAELALEYVDSLGSTVYQMVKQLSGLNFEESDLTEYTASFSMVDGMFKNDLMQLWSALRDDLNDGLGAESAVVIDINGELPTAPMIPEDVLKNGKLPRMSYLSTVKDRSKLAASWEKINSTAERLLKQAGVMTGTPIPMQRPFKSESNGLTSWTFQIPFAHQNCTPSVSVSDDLFIMGSSSDFANQLAAQFSKEEEGEAMAEFAFHFDPLRELSSNWLELVAKHGADFMDETEYANFQEAQPVLEGLIEASESIESLSLQTKQVDGGVQSSFHFKLR</sequence>
<proteinExistence type="predicted"/>
<dbReference type="EMBL" id="JBHUJC010000037">
    <property type="protein sequence ID" value="MFD2277069.1"/>
    <property type="molecule type" value="Genomic_DNA"/>
</dbReference>
<dbReference type="Proteomes" id="UP001597297">
    <property type="component" value="Unassembled WGS sequence"/>
</dbReference>
<evidence type="ECO:0000313" key="2">
    <source>
        <dbReference type="Proteomes" id="UP001597297"/>
    </source>
</evidence>
<gene>
    <name evidence="1" type="ORF">ACFSQZ_11355</name>
</gene>
<accession>A0ABW5E4M7</accession>
<name>A0ABW5E4M7_9BACT</name>
<dbReference type="RefSeq" id="WP_377093140.1">
    <property type="nucleotide sequence ID" value="NZ_JBHSJM010000001.1"/>
</dbReference>
<keyword evidence="2" id="KW-1185">Reference proteome</keyword>
<comment type="caution">
    <text evidence="1">The sequence shown here is derived from an EMBL/GenBank/DDBJ whole genome shotgun (WGS) entry which is preliminary data.</text>
</comment>